<keyword evidence="1" id="KW-0812">Transmembrane</keyword>
<feature type="transmembrane region" description="Helical" evidence="1">
    <location>
        <begin position="6"/>
        <end position="22"/>
    </location>
</feature>
<reference evidence="2 3" key="1">
    <citation type="submission" date="2023-07" db="EMBL/GenBank/DDBJ databases">
        <title>Genomic Encyclopedia of Type Strains, Phase IV (KMG-IV): sequencing the most valuable type-strain genomes for metagenomic binning, comparative biology and taxonomic classification.</title>
        <authorList>
            <person name="Goeker M."/>
        </authorList>
    </citation>
    <scope>NUCLEOTIDE SEQUENCE [LARGE SCALE GENOMIC DNA]</scope>
    <source>
        <strain evidence="2 3">DSM 1400</strain>
    </source>
</reference>
<sequence length="51" mass="5727">MGFFIMIISMLIGIFLIAFGISHRKSKYCYKISIALGTVLILLAIYLGFPK</sequence>
<evidence type="ECO:0000313" key="2">
    <source>
        <dbReference type="EMBL" id="MDQ0480274.1"/>
    </source>
</evidence>
<evidence type="ECO:0000313" key="3">
    <source>
        <dbReference type="Proteomes" id="UP001224418"/>
    </source>
</evidence>
<protein>
    <submittedName>
        <fullName evidence="2">ABC-type tungstate transport system substrate-binding protein</fullName>
    </submittedName>
</protein>
<dbReference type="RefSeq" id="WP_307356152.1">
    <property type="nucleotide sequence ID" value="NZ_BAAACJ010000013.1"/>
</dbReference>
<evidence type="ECO:0000256" key="1">
    <source>
        <dbReference type="SAM" id="Phobius"/>
    </source>
</evidence>
<name>A0ABU0JT54_HATLI</name>
<keyword evidence="3" id="KW-1185">Reference proteome</keyword>
<dbReference type="Proteomes" id="UP001224418">
    <property type="component" value="Unassembled WGS sequence"/>
</dbReference>
<accession>A0ABU0JT54</accession>
<feature type="transmembrane region" description="Helical" evidence="1">
    <location>
        <begin position="29"/>
        <end position="49"/>
    </location>
</feature>
<gene>
    <name evidence="2" type="ORF">QOZ93_002022</name>
</gene>
<comment type="caution">
    <text evidence="2">The sequence shown here is derived from an EMBL/GenBank/DDBJ whole genome shotgun (WGS) entry which is preliminary data.</text>
</comment>
<proteinExistence type="predicted"/>
<keyword evidence="1" id="KW-1133">Transmembrane helix</keyword>
<keyword evidence="1" id="KW-0472">Membrane</keyword>
<organism evidence="2 3">
    <name type="scientific">Hathewaya limosa</name>
    <name type="common">Clostridium limosum</name>
    <dbReference type="NCBI Taxonomy" id="1536"/>
    <lineage>
        <taxon>Bacteria</taxon>
        <taxon>Bacillati</taxon>
        <taxon>Bacillota</taxon>
        <taxon>Clostridia</taxon>
        <taxon>Eubacteriales</taxon>
        <taxon>Clostridiaceae</taxon>
        <taxon>Hathewaya</taxon>
    </lineage>
</organism>
<dbReference type="EMBL" id="JAUSWN010000017">
    <property type="protein sequence ID" value="MDQ0480274.1"/>
    <property type="molecule type" value="Genomic_DNA"/>
</dbReference>